<proteinExistence type="inferred from homology"/>
<reference evidence="5 6" key="1">
    <citation type="journal article" date="2024" name="BMC Biol.">
        <title>Comparative genomics of Ascetosporea gives new insight into the evolutionary basis for animal parasitism in Rhizaria.</title>
        <authorList>
            <person name="Hiltunen Thoren M."/>
            <person name="Onut-Brannstrom I."/>
            <person name="Alfjorden A."/>
            <person name="Peckova H."/>
            <person name="Swords F."/>
            <person name="Hooper C."/>
            <person name="Holzer A.S."/>
            <person name="Bass D."/>
            <person name="Burki F."/>
        </authorList>
    </citation>
    <scope>NUCLEOTIDE SEQUENCE [LARGE SCALE GENOMIC DNA]</scope>
    <source>
        <strain evidence="5">20-A016</strain>
    </source>
</reference>
<name>A0ABV2AVF0_9EUKA</name>
<evidence type="ECO:0000256" key="3">
    <source>
        <dbReference type="ARBA" id="ARBA00022917"/>
    </source>
</evidence>
<comment type="caution">
    <text evidence="5">The sequence shown here is derived from an EMBL/GenBank/DDBJ whole genome shotgun (WGS) entry which is preliminary data.</text>
</comment>
<dbReference type="SUPFAM" id="SSF48371">
    <property type="entry name" value="ARM repeat"/>
    <property type="match status" value="1"/>
</dbReference>
<accession>A0ABV2AVF0</accession>
<feature type="region of interest" description="Disordered" evidence="4">
    <location>
        <begin position="138"/>
        <end position="159"/>
    </location>
</feature>
<evidence type="ECO:0008006" key="7">
    <source>
        <dbReference type="Google" id="ProtNLM"/>
    </source>
</evidence>
<feature type="region of interest" description="Disordered" evidence="4">
    <location>
        <begin position="80"/>
        <end position="116"/>
    </location>
</feature>
<dbReference type="Proteomes" id="UP001439008">
    <property type="component" value="Unassembled WGS sequence"/>
</dbReference>
<dbReference type="PANTHER" id="PTHR23253">
    <property type="entry name" value="EUKARYOTIC TRANSLATION INITIATION FACTOR 4 GAMMA"/>
    <property type="match status" value="1"/>
</dbReference>
<feature type="compositionally biased region" description="Basic and acidic residues" evidence="4">
    <location>
        <begin position="80"/>
        <end position="95"/>
    </location>
</feature>
<comment type="similarity">
    <text evidence="1">Belongs to the eukaryotic initiation factor 4G family.</text>
</comment>
<dbReference type="Gene3D" id="1.25.40.180">
    <property type="match status" value="1"/>
</dbReference>
<evidence type="ECO:0000256" key="1">
    <source>
        <dbReference type="ARBA" id="ARBA00005775"/>
    </source>
</evidence>
<dbReference type="InterPro" id="IPR016024">
    <property type="entry name" value="ARM-type_fold"/>
</dbReference>
<protein>
    <recommendedName>
        <fullName evidence="7">MIF4G domain-containing protein</fullName>
    </recommendedName>
</protein>
<organism evidence="5 6">
    <name type="scientific">Bonamia ostreae</name>
    <dbReference type="NCBI Taxonomy" id="126728"/>
    <lineage>
        <taxon>Eukaryota</taxon>
        <taxon>Sar</taxon>
        <taxon>Rhizaria</taxon>
        <taxon>Endomyxa</taxon>
        <taxon>Ascetosporea</taxon>
        <taxon>Haplosporida</taxon>
        <taxon>Bonamia</taxon>
    </lineage>
</organism>
<keyword evidence="6" id="KW-1185">Reference proteome</keyword>
<evidence type="ECO:0000313" key="6">
    <source>
        <dbReference type="Proteomes" id="UP001439008"/>
    </source>
</evidence>
<keyword evidence="3" id="KW-0648">Protein biosynthesis</keyword>
<gene>
    <name evidence="5" type="ORF">MHBO_004978</name>
</gene>
<evidence type="ECO:0000313" key="5">
    <source>
        <dbReference type="EMBL" id="MES1923411.1"/>
    </source>
</evidence>
<evidence type="ECO:0000256" key="4">
    <source>
        <dbReference type="SAM" id="MobiDB-lite"/>
    </source>
</evidence>
<feature type="non-terminal residue" evidence="5">
    <location>
        <position position="159"/>
    </location>
</feature>
<sequence length="159" mass="18375">MIRCIQKVTENPMPSEKDLDVLCKLLNTVGEKLDKEKSEDIIEMVKSIYARIDELLEKIPSGRNKFLLMDVIDIRKNGWKGLDVDPEKKPREAKKSQNTLKPTKRELKKTTKKSIKTLTEPINKNRINEWEKAGLLNVLSNNKNGSETKKYSKRKPRGL</sequence>
<dbReference type="PANTHER" id="PTHR23253:SF9">
    <property type="entry name" value="EUKARYOTIC TRANSLATION INITIATION FACTOR 4 GAMMA 2"/>
    <property type="match status" value="1"/>
</dbReference>
<dbReference type="EMBL" id="JBDODL010006062">
    <property type="protein sequence ID" value="MES1923411.1"/>
    <property type="molecule type" value="Genomic_DNA"/>
</dbReference>
<evidence type="ECO:0000256" key="2">
    <source>
        <dbReference type="ARBA" id="ARBA00022540"/>
    </source>
</evidence>
<keyword evidence="2" id="KW-0396">Initiation factor</keyword>